<keyword evidence="1" id="KW-0472">Membrane</keyword>
<protein>
    <submittedName>
        <fullName evidence="2">Uncharacterized protein</fullName>
    </submittedName>
</protein>
<keyword evidence="1" id="KW-0812">Transmembrane</keyword>
<name>A0A1E5VBK5_9POAL</name>
<dbReference type="OrthoDB" id="715296at2759"/>
<evidence type="ECO:0000313" key="2">
    <source>
        <dbReference type="EMBL" id="OEL22394.1"/>
    </source>
</evidence>
<reference evidence="2 3" key="1">
    <citation type="submission" date="2016-09" db="EMBL/GenBank/DDBJ databases">
        <title>The draft genome of Dichanthelium oligosanthes: A C3 panicoid grass species.</title>
        <authorList>
            <person name="Studer A.J."/>
            <person name="Schnable J.C."/>
            <person name="Brutnell T.P."/>
        </authorList>
    </citation>
    <scope>NUCLEOTIDE SEQUENCE [LARGE SCALE GENOMIC DNA]</scope>
    <source>
        <strain evidence="3">cv. Kellogg 1175</strain>
        <tissue evidence="2">Leaf</tissue>
    </source>
</reference>
<dbReference type="AlphaFoldDB" id="A0A1E5VBK5"/>
<keyword evidence="1" id="KW-1133">Transmembrane helix</keyword>
<proteinExistence type="predicted"/>
<dbReference type="EMBL" id="LWDX02045470">
    <property type="protein sequence ID" value="OEL22394.1"/>
    <property type="molecule type" value="Genomic_DNA"/>
</dbReference>
<accession>A0A1E5VBK5</accession>
<feature type="transmembrane region" description="Helical" evidence="1">
    <location>
        <begin position="6"/>
        <end position="24"/>
    </location>
</feature>
<keyword evidence="3" id="KW-1185">Reference proteome</keyword>
<feature type="transmembrane region" description="Helical" evidence="1">
    <location>
        <begin position="119"/>
        <end position="140"/>
    </location>
</feature>
<feature type="transmembrane region" description="Helical" evidence="1">
    <location>
        <begin position="31"/>
        <end position="49"/>
    </location>
</feature>
<feature type="transmembrane region" description="Helical" evidence="1">
    <location>
        <begin position="93"/>
        <end position="113"/>
    </location>
</feature>
<evidence type="ECO:0000256" key="1">
    <source>
        <dbReference type="SAM" id="Phobius"/>
    </source>
</evidence>
<dbReference type="Proteomes" id="UP000095767">
    <property type="component" value="Unassembled WGS sequence"/>
</dbReference>
<sequence>MADPGPYHLLMLLGASAVVLSVVGEPPVHPGFALAGFLLWILGVSRLLLFGQIGLRPLSTGALVAAAANLAVERRKHFVFGRSSSRPALRRAVSSYHFLVLLGASVVVFSVVGKPPAQAAGSYALAGFQLWFLGLARLMLFGQIALRPLFPGALAAAADANPAAEKLKHIVLGRRDPAPVV</sequence>
<comment type="caution">
    <text evidence="2">The sequence shown here is derived from an EMBL/GenBank/DDBJ whole genome shotgun (WGS) entry which is preliminary data.</text>
</comment>
<organism evidence="2 3">
    <name type="scientific">Dichanthelium oligosanthes</name>
    <dbReference type="NCBI Taxonomy" id="888268"/>
    <lineage>
        <taxon>Eukaryota</taxon>
        <taxon>Viridiplantae</taxon>
        <taxon>Streptophyta</taxon>
        <taxon>Embryophyta</taxon>
        <taxon>Tracheophyta</taxon>
        <taxon>Spermatophyta</taxon>
        <taxon>Magnoliopsida</taxon>
        <taxon>Liliopsida</taxon>
        <taxon>Poales</taxon>
        <taxon>Poaceae</taxon>
        <taxon>PACMAD clade</taxon>
        <taxon>Panicoideae</taxon>
        <taxon>Panicodae</taxon>
        <taxon>Paniceae</taxon>
        <taxon>Dichantheliinae</taxon>
        <taxon>Dichanthelium</taxon>
    </lineage>
</organism>
<evidence type="ECO:0000313" key="3">
    <source>
        <dbReference type="Proteomes" id="UP000095767"/>
    </source>
</evidence>
<gene>
    <name evidence="2" type="ORF">BAE44_0016588</name>
</gene>